<dbReference type="InterPro" id="IPR000182">
    <property type="entry name" value="GNAT_dom"/>
</dbReference>
<reference evidence="4" key="1">
    <citation type="submission" date="2017-10" db="EMBL/GenBank/DDBJ databases">
        <title>Draft genome sequence of the planktic cyanobacteria Tychonema bourrellyi isolated from alpine lentic freshwater.</title>
        <authorList>
            <person name="Tett A."/>
            <person name="Armanini F."/>
            <person name="Asnicar F."/>
            <person name="Boscaini A."/>
            <person name="Pasolli E."/>
            <person name="Zolfo M."/>
            <person name="Donati C."/>
            <person name="Salmaso N."/>
            <person name="Segata N."/>
        </authorList>
    </citation>
    <scope>NUCLEOTIDE SEQUENCE</scope>
    <source>
        <strain evidence="4">FEM_GT703</strain>
    </source>
</reference>
<evidence type="ECO:0000259" key="3">
    <source>
        <dbReference type="PROSITE" id="PS51186"/>
    </source>
</evidence>
<organism evidence="4 5">
    <name type="scientific">Tychonema bourrellyi FEM_GT703</name>
    <dbReference type="NCBI Taxonomy" id="2040638"/>
    <lineage>
        <taxon>Bacteria</taxon>
        <taxon>Bacillati</taxon>
        <taxon>Cyanobacteriota</taxon>
        <taxon>Cyanophyceae</taxon>
        <taxon>Oscillatoriophycideae</taxon>
        <taxon>Oscillatoriales</taxon>
        <taxon>Microcoleaceae</taxon>
        <taxon>Tychonema</taxon>
    </lineage>
</organism>
<dbReference type="AlphaFoldDB" id="A0A2G4EY39"/>
<dbReference type="RefSeq" id="WP_096829853.1">
    <property type="nucleotide sequence ID" value="NZ_NXIB02000103.1"/>
</dbReference>
<name>A0A2G4EY39_9CYAN</name>
<evidence type="ECO:0000256" key="1">
    <source>
        <dbReference type="ARBA" id="ARBA00022679"/>
    </source>
</evidence>
<evidence type="ECO:0000313" key="5">
    <source>
        <dbReference type="Proteomes" id="UP000226442"/>
    </source>
</evidence>
<dbReference type="EMBL" id="NXIB02000103">
    <property type="protein sequence ID" value="PHX54398.1"/>
    <property type="molecule type" value="Genomic_DNA"/>
</dbReference>
<evidence type="ECO:0000256" key="2">
    <source>
        <dbReference type="ARBA" id="ARBA00023315"/>
    </source>
</evidence>
<proteinExistence type="predicted"/>
<dbReference type="PANTHER" id="PTHR43072:SF23">
    <property type="entry name" value="UPF0039 PROTEIN C11D3.02C"/>
    <property type="match status" value="1"/>
</dbReference>
<gene>
    <name evidence="4" type="ORF">CP500_016270</name>
</gene>
<keyword evidence="5" id="KW-1185">Reference proteome</keyword>
<dbReference type="CDD" id="cd04301">
    <property type="entry name" value="NAT_SF"/>
    <property type="match status" value="1"/>
</dbReference>
<keyword evidence="1" id="KW-0808">Transferase</keyword>
<dbReference type="InterPro" id="IPR016181">
    <property type="entry name" value="Acyl_CoA_acyltransferase"/>
</dbReference>
<dbReference type="OrthoDB" id="9798006at2"/>
<dbReference type="PANTHER" id="PTHR43072">
    <property type="entry name" value="N-ACETYLTRANSFERASE"/>
    <property type="match status" value="1"/>
</dbReference>
<dbReference type="Gene3D" id="3.40.630.30">
    <property type="match status" value="1"/>
</dbReference>
<dbReference type="Proteomes" id="UP000226442">
    <property type="component" value="Unassembled WGS sequence"/>
</dbReference>
<comment type="caution">
    <text evidence="4">The sequence shown here is derived from an EMBL/GenBank/DDBJ whole genome shotgun (WGS) entry which is preliminary data.</text>
</comment>
<protein>
    <submittedName>
        <fullName evidence="4">N-acetyltransferase</fullName>
    </submittedName>
</protein>
<dbReference type="SUPFAM" id="SSF55729">
    <property type="entry name" value="Acyl-CoA N-acyltransferases (Nat)"/>
    <property type="match status" value="1"/>
</dbReference>
<evidence type="ECO:0000313" key="4">
    <source>
        <dbReference type="EMBL" id="PHX54398.1"/>
    </source>
</evidence>
<dbReference type="PROSITE" id="PS51186">
    <property type="entry name" value="GNAT"/>
    <property type="match status" value="1"/>
</dbReference>
<keyword evidence="2" id="KW-0012">Acyltransferase</keyword>
<accession>A0A2G4EY39</accession>
<dbReference type="GO" id="GO:0016747">
    <property type="term" value="F:acyltransferase activity, transferring groups other than amino-acyl groups"/>
    <property type="evidence" value="ECO:0007669"/>
    <property type="project" value="InterPro"/>
</dbReference>
<sequence>MKIRDASESDLPAIVQIYNAAIPGRSATADLEPISVESRLPWYRQHSPDSLPIWVMESEQTIIGWLSLQRFYGRAAYQHTAEVSIYITPDRQCCGVGQKLLQQAIGRSPELGIKTLIGIIFAHNQPSLKLFNKFGFQTWGHLPQVAELDGVERDVVIIGLRLNKP</sequence>
<dbReference type="Pfam" id="PF00583">
    <property type="entry name" value="Acetyltransf_1"/>
    <property type="match status" value="1"/>
</dbReference>
<feature type="domain" description="N-acetyltransferase" evidence="3">
    <location>
        <begin position="1"/>
        <end position="165"/>
    </location>
</feature>